<name>G9WQ29_9FIRM</name>
<dbReference type="RefSeq" id="WP_009535308.1">
    <property type="nucleotide sequence ID" value="NZ_KE148312.1"/>
</dbReference>
<dbReference type="SUPFAM" id="SSF53383">
    <property type="entry name" value="PLP-dependent transferases"/>
    <property type="match status" value="1"/>
</dbReference>
<comment type="function">
    <text evidence="1 4">The glycine cleavage system catalyzes the degradation of glycine. The P protein binds the alpha-amino group of glycine through its pyridoxal phosphate cofactor; CO(2) is released and the remaining methylamine moiety is then transferred to the lipoamide cofactor of the H protein.</text>
</comment>
<evidence type="ECO:0000313" key="6">
    <source>
        <dbReference type="EMBL" id="EHL10462.1"/>
    </source>
</evidence>
<reference evidence="6" key="1">
    <citation type="submission" date="2011-08" db="EMBL/GenBank/DDBJ databases">
        <authorList>
            <consortium name="The Broad Institute Genome Sequencing Platform"/>
            <person name="Earl A."/>
            <person name="Ward D."/>
            <person name="Feldgarden M."/>
            <person name="Gevers D."/>
            <person name="Sizova M."/>
            <person name="Hazen A."/>
            <person name="Epstein S."/>
            <person name="Young S.K."/>
            <person name="Zeng Q."/>
            <person name="Gargeya S."/>
            <person name="Fitzgerald M."/>
            <person name="Haas B."/>
            <person name="Abouelleil A."/>
            <person name="Alvarado L."/>
            <person name="Arachchi H.M."/>
            <person name="Berlin A."/>
            <person name="Brown A."/>
            <person name="Chapman S.B."/>
            <person name="Chen Z."/>
            <person name="Dunbar C."/>
            <person name="Freedman E."/>
            <person name="Gearin G."/>
            <person name="Gellesch M."/>
            <person name="Goldberg J."/>
            <person name="Griggs A."/>
            <person name="Gujja S."/>
            <person name="Heiman D."/>
            <person name="Howarth C."/>
            <person name="Larson L."/>
            <person name="Lui A."/>
            <person name="MacDonald P.J.P."/>
            <person name="Montmayeur A."/>
            <person name="Murphy C."/>
            <person name="Neiman D."/>
            <person name="Pearson M."/>
            <person name="Priest M."/>
            <person name="Roberts A."/>
            <person name="Saif S."/>
            <person name="Shea T."/>
            <person name="Shenoy N."/>
            <person name="Sisk P."/>
            <person name="Stolte C."/>
            <person name="Sykes S."/>
            <person name="Wortman J."/>
            <person name="Nusbaum C."/>
            <person name="Birren B."/>
        </authorList>
    </citation>
    <scope>NUCLEOTIDE SEQUENCE</scope>
    <source>
        <strain evidence="6">ACB1</strain>
    </source>
</reference>
<keyword evidence="7" id="KW-1185">Reference proteome</keyword>
<comment type="subunit">
    <text evidence="4">The glycine cleavage system is composed of four proteins: P, T, L and H. In this organism, the P 'protein' is a heterodimer of two subunits.</text>
</comment>
<dbReference type="EC" id="1.4.4.2" evidence="4"/>
<evidence type="ECO:0000313" key="7">
    <source>
        <dbReference type="Proteomes" id="UP000018461"/>
    </source>
</evidence>
<comment type="caution">
    <text evidence="6">The sequence shown here is derived from an EMBL/GenBank/DDBJ whole genome shotgun (WGS) entry which is preliminary data.</text>
</comment>
<dbReference type="PANTHER" id="PTHR42806">
    <property type="entry name" value="GLYCINE CLEAVAGE SYSTEM P-PROTEIN"/>
    <property type="match status" value="1"/>
</dbReference>
<dbReference type="Pfam" id="PF02347">
    <property type="entry name" value="GDC-P"/>
    <property type="match status" value="1"/>
</dbReference>
<gene>
    <name evidence="4" type="primary">gcvPA</name>
    <name evidence="6" type="ORF">HMPREF9625_01462</name>
</gene>
<dbReference type="GO" id="GO:0009116">
    <property type="term" value="P:nucleoside metabolic process"/>
    <property type="evidence" value="ECO:0007669"/>
    <property type="project" value="InterPro"/>
</dbReference>
<dbReference type="PATRIC" id="fig|796943.3.peg.1924"/>
<dbReference type="InterPro" id="IPR020581">
    <property type="entry name" value="GDC_P"/>
</dbReference>
<dbReference type="InterPro" id="IPR015422">
    <property type="entry name" value="PyrdxlP-dep_Trfase_small"/>
</dbReference>
<proteinExistence type="inferred from homology"/>
<dbReference type="EMBL" id="AFZC02000001">
    <property type="protein sequence ID" value="EHL10462.1"/>
    <property type="molecule type" value="Genomic_DNA"/>
</dbReference>
<dbReference type="AlphaFoldDB" id="G9WQ29"/>
<evidence type="ECO:0000256" key="4">
    <source>
        <dbReference type="HAMAP-Rule" id="MF_00712"/>
    </source>
</evidence>
<evidence type="ECO:0000256" key="2">
    <source>
        <dbReference type="ARBA" id="ARBA00023002"/>
    </source>
</evidence>
<dbReference type="NCBIfam" id="NF001696">
    <property type="entry name" value="PRK00451.1"/>
    <property type="match status" value="1"/>
</dbReference>
<dbReference type="GO" id="GO:0004375">
    <property type="term" value="F:glycine dehydrogenase (decarboxylating) activity"/>
    <property type="evidence" value="ECO:0007669"/>
    <property type="project" value="UniProtKB-EC"/>
</dbReference>
<dbReference type="InterPro" id="IPR015424">
    <property type="entry name" value="PyrdxlP-dep_Trfase"/>
</dbReference>
<dbReference type="InterPro" id="IPR049315">
    <property type="entry name" value="GDC-P_N"/>
</dbReference>
<keyword evidence="2 4" id="KW-0560">Oxidoreductase</keyword>
<organism evidence="6 7">
    <name type="scientific">Oribacterium parvum ACB1</name>
    <dbReference type="NCBI Taxonomy" id="796943"/>
    <lineage>
        <taxon>Bacteria</taxon>
        <taxon>Bacillati</taxon>
        <taxon>Bacillota</taxon>
        <taxon>Clostridia</taxon>
        <taxon>Lachnospirales</taxon>
        <taxon>Lachnospiraceae</taxon>
        <taxon>Oribacterium</taxon>
    </lineage>
</organism>
<dbReference type="STRING" id="796943.HMPREF9625_01462"/>
<dbReference type="CDD" id="cd00613">
    <property type="entry name" value="GDC-P"/>
    <property type="match status" value="1"/>
</dbReference>
<dbReference type="PANTHER" id="PTHR42806:SF1">
    <property type="entry name" value="GLYCINE DEHYDROGENASE (DECARBOXYLATING)"/>
    <property type="match status" value="1"/>
</dbReference>
<dbReference type="InterPro" id="IPR023010">
    <property type="entry name" value="GcvPA"/>
</dbReference>
<protein>
    <recommendedName>
        <fullName evidence="4">Probable glycine dehydrogenase (decarboxylating) subunit 1</fullName>
        <ecNumber evidence="4">1.4.4.2</ecNumber>
    </recommendedName>
    <alternativeName>
        <fullName evidence="4">Glycine cleavage system P-protein subunit 1</fullName>
    </alternativeName>
    <alternativeName>
        <fullName evidence="4">Glycine decarboxylase subunit 1</fullName>
    </alternativeName>
    <alternativeName>
        <fullName evidence="4">Glycine dehydrogenase (aminomethyl-transferring) subunit 1</fullName>
    </alternativeName>
</protein>
<evidence type="ECO:0000259" key="5">
    <source>
        <dbReference type="Pfam" id="PF02347"/>
    </source>
</evidence>
<dbReference type="InterPro" id="IPR015421">
    <property type="entry name" value="PyrdxlP-dep_Trfase_major"/>
</dbReference>
<evidence type="ECO:0000256" key="3">
    <source>
        <dbReference type="ARBA" id="ARBA00049026"/>
    </source>
</evidence>
<dbReference type="GO" id="GO:0019464">
    <property type="term" value="P:glycine decarboxylation via glycine cleavage system"/>
    <property type="evidence" value="ECO:0007669"/>
    <property type="project" value="UniProtKB-UniRule"/>
</dbReference>
<dbReference type="HAMAP" id="MF_00712">
    <property type="entry name" value="GcvPA"/>
    <property type="match status" value="1"/>
</dbReference>
<feature type="domain" description="Glycine cleavage system P-protein N-terminal" evidence="5">
    <location>
        <begin position="3"/>
        <end position="431"/>
    </location>
</feature>
<dbReference type="Gene3D" id="3.90.1150.10">
    <property type="entry name" value="Aspartate Aminotransferase, domain 1"/>
    <property type="match status" value="1"/>
</dbReference>
<reference evidence="6" key="2">
    <citation type="submission" date="2013-03" db="EMBL/GenBank/DDBJ databases">
        <title>The Genome Sequence of Oribacterium sp. ACB1.</title>
        <authorList>
            <consortium name="The Broad Institute Genomics Platform"/>
            <consortium name="The Broad Institute Genome Sequencing Center for Infectious Disease"/>
            <person name="Earl A."/>
            <person name="Ward D."/>
            <person name="Feldgarden M."/>
            <person name="Gevers D."/>
            <person name="Sizova M."/>
            <person name="Hazen A."/>
            <person name="Epstein S."/>
            <person name="Walker B."/>
            <person name="Young S."/>
            <person name="Zeng Q."/>
            <person name="Gargeya S."/>
            <person name="Fitzgerald M."/>
            <person name="Haas B."/>
            <person name="Abouelleil A."/>
            <person name="Allen A.W."/>
            <person name="Alvarado L."/>
            <person name="Arachchi H.M."/>
            <person name="Berlin A.M."/>
            <person name="Chapman S.B."/>
            <person name="Gainer-Dewar J."/>
            <person name="Goldberg J."/>
            <person name="Griggs A."/>
            <person name="Gujja S."/>
            <person name="Hansen M."/>
            <person name="Howarth C."/>
            <person name="Imamovic A."/>
            <person name="Ireland A."/>
            <person name="Larimer J."/>
            <person name="McCowan C."/>
            <person name="Murphy C."/>
            <person name="Pearson M."/>
            <person name="Poon T.W."/>
            <person name="Priest M."/>
            <person name="Roberts A."/>
            <person name="Saif S."/>
            <person name="Shea T."/>
            <person name="Sisk P."/>
            <person name="Sykes S."/>
            <person name="Wortman J."/>
            <person name="Nusbaum C."/>
            <person name="Birren B."/>
        </authorList>
    </citation>
    <scope>NUCLEOTIDE SEQUENCE [LARGE SCALE GENOMIC DNA]</scope>
    <source>
        <strain evidence="6">ACB1</strain>
    </source>
</reference>
<comment type="similarity">
    <text evidence="4">Belongs to the GcvP family. N-terminal subunit subfamily.</text>
</comment>
<accession>G9WQ29</accession>
<evidence type="ECO:0000256" key="1">
    <source>
        <dbReference type="ARBA" id="ARBA00003788"/>
    </source>
</evidence>
<dbReference type="Gene3D" id="3.40.640.10">
    <property type="entry name" value="Type I PLP-dependent aspartate aminotransferase-like (Major domain)"/>
    <property type="match status" value="1"/>
</dbReference>
<dbReference type="HOGENOM" id="CLU_004620_0_2_9"/>
<dbReference type="PIRSF" id="PIRSF006815">
    <property type="entry name" value="GcvPA"/>
    <property type="match status" value="1"/>
</dbReference>
<comment type="catalytic activity">
    <reaction evidence="3 4">
        <text>N(6)-[(R)-lipoyl]-L-lysyl-[glycine-cleavage complex H protein] + glycine + H(+) = N(6)-[(R)-S(8)-aminomethyldihydrolipoyl]-L-lysyl-[glycine-cleavage complex H protein] + CO2</text>
        <dbReference type="Rhea" id="RHEA:24304"/>
        <dbReference type="Rhea" id="RHEA-COMP:10494"/>
        <dbReference type="Rhea" id="RHEA-COMP:10495"/>
        <dbReference type="ChEBI" id="CHEBI:15378"/>
        <dbReference type="ChEBI" id="CHEBI:16526"/>
        <dbReference type="ChEBI" id="CHEBI:57305"/>
        <dbReference type="ChEBI" id="CHEBI:83099"/>
        <dbReference type="ChEBI" id="CHEBI:83143"/>
        <dbReference type="EC" id="1.4.4.2"/>
    </reaction>
</comment>
<sequence length="436" mass="47745">MGKYIPNTSTEQKEMLKEIGFASFDELFSHVPKEVKLSAELNIPSGKSELEVRKIMTGMAKKNHVFPVIFRGAGAYRHFIPAIVKSVISKENFLTSYTPYQAETSQGVLQSIFEYQTMICDITGMDVSNASIYDGASAAAEAVNMCRERKRSKALVSALMHPDYISAIKTYCHGNGMEVEIIPEKNGLTDIDYIKAHADEGTAVVFIQHPNFHGNLEKAQEIGEIAHEKGAKFGMSVNPISLGLVKTPREYGADVAVGDGQALGLPISFGGPYIGFMACTDAMKRSLPGRIVGATEDHQGRTGYVLTLQAREQHIRREKASSNVCSNQALCALAVGVYLAAVGKEGLKQAAELCLSKAHYMAAELEKIGFKRTEDGEFFNEFVTESEIPSDKVLAALEKEDILGGYPLDEKRILWCCTEVNDKASIDRAVQLIKEV</sequence>
<dbReference type="Proteomes" id="UP000018461">
    <property type="component" value="Unassembled WGS sequence"/>
</dbReference>